<feature type="transmembrane region" description="Helical" evidence="1">
    <location>
        <begin position="229"/>
        <end position="252"/>
    </location>
</feature>
<evidence type="ECO:0000259" key="2">
    <source>
        <dbReference type="Pfam" id="PF03818"/>
    </source>
</evidence>
<feature type="transmembrane region" description="Helical" evidence="1">
    <location>
        <begin position="164"/>
        <end position="185"/>
    </location>
</feature>
<feature type="domain" description="Malonate/sodium symporter MadM subunit N-terminal" evidence="2">
    <location>
        <begin position="6"/>
        <end position="252"/>
    </location>
</feature>
<gene>
    <name evidence="3" type="primary">madM</name>
    <name evidence="3" type="ORF">CH339_06525</name>
</gene>
<feature type="transmembrane region" description="Helical" evidence="1">
    <location>
        <begin position="197"/>
        <end position="217"/>
    </location>
</feature>
<feature type="transmembrane region" description="Helical" evidence="1">
    <location>
        <begin position="107"/>
        <end position="131"/>
    </location>
</feature>
<organism evidence="3 4">
    <name type="scientific">Rhodobium orientis</name>
    <dbReference type="NCBI Taxonomy" id="34017"/>
    <lineage>
        <taxon>Bacteria</taxon>
        <taxon>Pseudomonadati</taxon>
        <taxon>Pseudomonadota</taxon>
        <taxon>Alphaproteobacteria</taxon>
        <taxon>Hyphomicrobiales</taxon>
        <taxon>Rhodobiaceae</taxon>
        <taxon>Rhodobium</taxon>
    </lineage>
</organism>
<sequence>MLDILSTALTKYPLITAFVVVGIIMWASYKVARLTNNRIHGSAIAIVCGLVLAYIGGTVTGEKHGISDVPLFAGIGLMGGSMLRDFAIVSTAFGVKMEELKKAGLPGALALVISMVLSTIIGALTAYAFGYTSPVDMATIGGGAATFIVGPVTGTALGASSEVIALSVAAGVVKSISVMILTPFLAKTAGLDNPAAAAVYGGLMGTTSGTAAGLAATDPRLVPYGAMTATFYTGFGCLVVPSLGYMVISALFG</sequence>
<dbReference type="GO" id="GO:0044668">
    <property type="term" value="F:sodium:malonate symporter activity"/>
    <property type="evidence" value="ECO:0007669"/>
    <property type="project" value="InterPro"/>
</dbReference>
<feature type="transmembrane region" description="Helical" evidence="1">
    <location>
        <begin position="137"/>
        <end position="157"/>
    </location>
</feature>
<dbReference type="OrthoDB" id="4964461at2"/>
<dbReference type="InterPro" id="IPR018402">
    <property type="entry name" value="Mal/Na_symporter_MadM_N"/>
</dbReference>
<feature type="transmembrane region" description="Helical" evidence="1">
    <location>
        <begin position="41"/>
        <end position="59"/>
    </location>
</feature>
<keyword evidence="1" id="KW-1133">Transmembrane helix</keyword>
<evidence type="ECO:0000313" key="4">
    <source>
        <dbReference type="Proteomes" id="UP000249299"/>
    </source>
</evidence>
<dbReference type="RefSeq" id="WP_111433526.1">
    <property type="nucleotide sequence ID" value="NZ_JACIGG010000010.1"/>
</dbReference>
<proteinExistence type="predicted"/>
<dbReference type="Proteomes" id="UP000249299">
    <property type="component" value="Unassembled WGS sequence"/>
</dbReference>
<keyword evidence="4" id="KW-1185">Reference proteome</keyword>
<reference evidence="3 4" key="1">
    <citation type="submission" date="2017-07" db="EMBL/GenBank/DDBJ databases">
        <title>Draft Genome Sequences of Select Purple Nonsulfur Bacteria.</title>
        <authorList>
            <person name="Lasarre B."/>
            <person name="Mckinlay J.B."/>
        </authorList>
    </citation>
    <scope>NUCLEOTIDE SEQUENCE [LARGE SCALE GENOMIC DNA]</scope>
    <source>
        <strain evidence="3 4">DSM 11290</strain>
    </source>
</reference>
<name>A0A327JR38_9HYPH</name>
<keyword evidence="1" id="KW-0812">Transmembrane</keyword>
<dbReference type="NCBIfam" id="TIGR00808">
    <property type="entry name" value="malonate_madM"/>
    <property type="match status" value="1"/>
</dbReference>
<comment type="caution">
    <text evidence="3">The sequence shown here is derived from an EMBL/GenBank/DDBJ whole genome shotgun (WGS) entry which is preliminary data.</text>
</comment>
<protein>
    <submittedName>
        <fullName evidence="3">Malonate transporter subunit MadM</fullName>
    </submittedName>
</protein>
<evidence type="ECO:0000313" key="3">
    <source>
        <dbReference type="EMBL" id="RAI28531.1"/>
    </source>
</evidence>
<evidence type="ECO:0000256" key="1">
    <source>
        <dbReference type="SAM" id="Phobius"/>
    </source>
</evidence>
<feature type="transmembrane region" description="Helical" evidence="1">
    <location>
        <begin position="71"/>
        <end position="95"/>
    </location>
</feature>
<accession>A0A327JR38</accession>
<dbReference type="Pfam" id="PF03818">
    <property type="entry name" value="MadM"/>
    <property type="match status" value="1"/>
</dbReference>
<dbReference type="AlphaFoldDB" id="A0A327JR38"/>
<dbReference type="InterPro" id="IPR004691">
    <property type="entry name" value="Mal/Na_symporter_MadM"/>
</dbReference>
<keyword evidence="1" id="KW-0472">Membrane</keyword>
<feature type="transmembrane region" description="Helical" evidence="1">
    <location>
        <begin position="12"/>
        <end position="29"/>
    </location>
</feature>
<dbReference type="EMBL" id="NPEV01000009">
    <property type="protein sequence ID" value="RAI28531.1"/>
    <property type="molecule type" value="Genomic_DNA"/>
</dbReference>